<name>A0A5J6SM85_9BACI</name>
<reference evidence="1 2" key="1">
    <citation type="submission" date="2018-07" db="EMBL/GenBank/DDBJ databases">
        <title>Complete genome sequence of Psychrobacillus sp. PB01, isolated from iceberg, and comparative genome analysis of Psychrobacillus strains.</title>
        <authorList>
            <person name="Lee P.C."/>
        </authorList>
    </citation>
    <scope>NUCLEOTIDE SEQUENCE [LARGE SCALE GENOMIC DNA]</scope>
    <source>
        <strain evidence="1 2">PB01</strain>
    </source>
</reference>
<evidence type="ECO:0000313" key="2">
    <source>
        <dbReference type="Proteomes" id="UP000325517"/>
    </source>
</evidence>
<dbReference type="KEGG" id="psyo:PB01_09280"/>
<keyword evidence="2" id="KW-1185">Reference proteome</keyword>
<dbReference type="AlphaFoldDB" id="A0A5J6SM85"/>
<dbReference type="Proteomes" id="UP000325517">
    <property type="component" value="Chromosome"/>
</dbReference>
<dbReference type="OrthoDB" id="2437675at2"/>
<evidence type="ECO:0000313" key="1">
    <source>
        <dbReference type="EMBL" id="QFF99008.1"/>
    </source>
</evidence>
<accession>A0A5J6SM85</accession>
<protein>
    <submittedName>
        <fullName evidence="1">Uncharacterized protein</fullName>
    </submittedName>
</protein>
<organism evidence="1 2">
    <name type="scientific">Psychrobacillus glaciei</name>
    <dbReference type="NCBI Taxonomy" id="2283160"/>
    <lineage>
        <taxon>Bacteria</taxon>
        <taxon>Bacillati</taxon>
        <taxon>Bacillota</taxon>
        <taxon>Bacilli</taxon>
        <taxon>Bacillales</taxon>
        <taxon>Bacillaceae</taxon>
        <taxon>Psychrobacillus</taxon>
    </lineage>
</organism>
<proteinExistence type="predicted"/>
<dbReference type="RefSeq" id="WP_151699937.1">
    <property type="nucleotide sequence ID" value="NZ_CP031223.1"/>
</dbReference>
<sequence>MITDKDKIDLIIKTLERMSWELDAEVEMAIKEGILANILYTFDKNNPVKLYEYRFWFNKNETVQLSVPMKKN</sequence>
<gene>
    <name evidence="1" type="ORF">PB01_09280</name>
</gene>
<dbReference type="EMBL" id="CP031223">
    <property type="protein sequence ID" value="QFF99008.1"/>
    <property type="molecule type" value="Genomic_DNA"/>
</dbReference>